<protein>
    <submittedName>
        <fullName evidence="3">DUF2892 domain-containing protein</fullName>
    </submittedName>
</protein>
<dbReference type="PANTHER" id="PTHR44086">
    <property type="entry name" value="THIOSULFATE SULFURTRANSFERASE RDL2, MITOCHONDRIAL-RELATED"/>
    <property type="match status" value="1"/>
</dbReference>
<dbReference type="Gene3D" id="3.40.250.10">
    <property type="entry name" value="Rhodanese-like domain"/>
    <property type="match status" value="1"/>
</dbReference>
<keyword evidence="4" id="KW-1185">Reference proteome</keyword>
<dbReference type="InterPro" id="IPR001763">
    <property type="entry name" value="Rhodanese-like_dom"/>
</dbReference>
<dbReference type="Pfam" id="PF00581">
    <property type="entry name" value="Rhodanese"/>
    <property type="match status" value="1"/>
</dbReference>
<proteinExistence type="predicted"/>
<comment type="caution">
    <text evidence="3">The sequence shown here is derived from an EMBL/GenBank/DDBJ whole genome shotgun (WGS) entry which is preliminary data.</text>
</comment>
<dbReference type="InterPro" id="IPR036873">
    <property type="entry name" value="Rhodanese-like_dom_sf"/>
</dbReference>
<accession>A0A502GRG5</accession>
<dbReference type="SUPFAM" id="SSF52821">
    <property type="entry name" value="Rhodanese/Cell cycle control phosphatase"/>
    <property type="match status" value="1"/>
</dbReference>
<dbReference type="Proteomes" id="UP000317663">
    <property type="component" value="Unassembled WGS sequence"/>
</dbReference>
<gene>
    <name evidence="3" type="ORF">EAH77_05620</name>
</gene>
<feature type="transmembrane region" description="Helical" evidence="1">
    <location>
        <begin position="118"/>
        <end position="136"/>
    </location>
</feature>
<reference evidence="3 4" key="1">
    <citation type="journal article" date="2019" name="Environ. Microbiol.">
        <title>Species interactions and distinct microbial communities in high Arctic permafrost affected cryosols are associated with the CH4 and CO2 gas fluxes.</title>
        <authorList>
            <person name="Altshuler I."/>
            <person name="Hamel J."/>
            <person name="Turney S."/>
            <person name="Magnuson E."/>
            <person name="Levesque R."/>
            <person name="Greer C."/>
            <person name="Whyte L.G."/>
        </authorList>
    </citation>
    <scope>NUCLEOTIDE SEQUENCE [LARGE SCALE GENOMIC DNA]</scope>
    <source>
        <strain evidence="3 4">E4</strain>
    </source>
</reference>
<keyword evidence="1" id="KW-0472">Membrane</keyword>
<dbReference type="Gene3D" id="6.10.140.1340">
    <property type="match status" value="1"/>
</dbReference>
<dbReference type="Pfam" id="PF11127">
    <property type="entry name" value="YgaP-like_TM"/>
    <property type="match status" value="1"/>
</dbReference>
<dbReference type="SMART" id="SM00450">
    <property type="entry name" value="RHOD"/>
    <property type="match status" value="1"/>
</dbReference>
<dbReference type="PROSITE" id="PS00380">
    <property type="entry name" value="RHODANESE_1"/>
    <property type="match status" value="1"/>
</dbReference>
<evidence type="ECO:0000313" key="4">
    <source>
        <dbReference type="Proteomes" id="UP000317663"/>
    </source>
</evidence>
<dbReference type="EMBL" id="RCZD01000002">
    <property type="protein sequence ID" value="TPG64295.1"/>
    <property type="molecule type" value="Genomic_DNA"/>
</dbReference>
<dbReference type="AlphaFoldDB" id="A0A502GRG5"/>
<dbReference type="InterPro" id="IPR001307">
    <property type="entry name" value="Thiosulphate_STrfase_CS"/>
</dbReference>
<evidence type="ECO:0000259" key="2">
    <source>
        <dbReference type="PROSITE" id="PS50206"/>
    </source>
</evidence>
<dbReference type="PANTHER" id="PTHR44086:SF10">
    <property type="entry name" value="THIOSULFATE SULFURTRANSFERASE_RHODANESE-LIKE DOMAIN-CONTAINING PROTEIN 3"/>
    <property type="match status" value="1"/>
</dbReference>
<evidence type="ECO:0000313" key="3">
    <source>
        <dbReference type="EMBL" id="TPG64295.1"/>
    </source>
</evidence>
<dbReference type="RefSeq" id="WP_140470804.1">
    <property type="nucleotide sequence ID" value="NZ_RCZD01000002.1"/>
</dbReference>
<dbReference type="InterPro" id="IPR021309">
    <property type="entry name" value="YgaP-like_TM"/>
</dbReference>
<dbReference type="GO" id="GO:0004792">
    <property type="term" value="F:thiosulfate-cyanide sulfurtransferase activity"/>
    <property type="evidence" value="ECO:0007669"/>
    <property type="project" value="InterPro"/>
</dbReference>
<dbReference type="PROSITE" id="PS50206">
    <property type="entry name" value="RHODANESE_3"/>
    <property type="match status" value="1"/>
</dbReference>
<name>A0A502GRG5_9GAMM</name>
<sequence>MTPKFVTPVEAKALIEHGAVLIDIREPAEFLREHVPGATSFPVSDMIAGKSITGLPTQQTVIFYCQAGSRTSQHAEILIKSARTSPVLLLTGGINGWKSANLPTLEDKKQPIPVMRQVQIAAGILILVGVVLGYTLDKSLFLLSGLVGAGLIFAGISGWCGMAILLAKMPWNTLKR</sequence>
<dbReference type="OrthoDB" id="1445766at2"/>
<keyword evidence="1" id="KW-1133">Transmembrane helix</keyword>
<feature type="transmembrane region" description="Helical" evidence="1">
    <location>
        <begin position="142"/>
        <end position="167"/>
    </location>
</feature>
<evidence type="ECO:0000256" key="1">
    <source>
        <dbReference type="SAM" id="Phobius"/>
    </source>
</evidence>
<feature type="domain" description="Rhodanese" evidence="2">
    <location>
        <begin position="15"/>
        <end position="106"/>
    </location>
</feature>
<organism evidence="3 4">
    <name type="scientific">Ewingella americana</name>
    <dbReference type="NCBI Taxonomy" id="41202"/>
    <lineage>
        <taxon>Bacteria</taxon>
        <taxon>Pseudomonadati</taxon>
        <taxon>Pseudomonadota</taxon>
        <taxon>Gammaproteobacteria</taxon>
        <taxon>Enterobacterales</taxon>
        <taxon>Yersiniaceae</taxon>
        <taxon>Ewingella</taxon>
    </lineage>
</organism>
<keyword evidence="1" id="KW-0812">Transmembrane</keyword>